<dbReference type="OrthoDB" id="9794671at2"/>
<dbReference type="AlphaFoldDB" id="A0A143PPG2"/>
<reference evidence="3 4" key="1">
    <citation type="journal article" date="2016" name="Genome Announc.">
        <title>First Complete Genome Sequence of a Subdivision 6 Acidobacterium Strain.</title>
        <authorList>
            <person name="Huang S."/>
            <person name="Vieira S."/>
            <person name="Bunk B."/>
            <person name="Riedel T."/>
            <person name="Sproer C."/>
            <person name="Overmann J."/>
        </authorList>
    </citation>
    <scope>NUCLEOTIDE SEQUENCE [LARGE SCALE GENOMIC DNA]</scope>
    <source>
        <strain evidence="4">DSM 100886 HEG_-6_39</strain>
    </source>
</reference>
<dbReference type="PROSITE" id="PS51318">
    <property type="entry name" value="TAT"/>
    <property type="match status" value="1"/>
</dbReference>
<dbReference type="PANTHER" id="PTHR43405:SF1">
    <property type="entry name" value="GLYCOSYL HYDROLASE DIGH"/>
    <property type="match status" value="1"/>
</dbReference>
<protein>
    <recommendedName>
        <fullName evidence="2">Glycosyl hydrolase-like 10 domain-containing protein</fullName>
    </recommendedName>
</protein>
<evidence type="ECO:0000313" key="4">
    <source>
        <dbReference type="Proteomes" id="UP000076079"/>
    </source>
</evidence>
<dbReference type="EMBL" id="CP015136">
    <property type="protein sequence ID" value="AMY10256.1"/>
    <property type="molecule type" value="Genomic_DNA"/>
</dbReference>
<dbReference type="InterPro" id="IPR003790">
    <property type="entry name" value="GHL10"/>
</dbReference>
<dbReference type="PANTHER" id="PTHR43405">
    <property type="entry name" value="GLYCOSYL HYDROLASE DIGH"/>
    <property type="match status" value="1"/>
</dbReference>
<name>A0A143PPG2_LUTPR</name>
<dbReference type="InterPro" id="IPR017853">
    <property type="entry name" value="GH"/>
</dbReference>
<keyword evidence="4" id="KW-1185">Reference proteome</keyword>
<evidence type="ECO:0000256" key="1">
    <source>
        <dbReference type="ARBA" id="ARBA00022729"/>
    </source>
</evidence>
<organism evidence="3 4">
    <name type="scientific">Luteitalea pratensis</name>
    <dbReference type="NCBI Taxonomy" id="1855912"/>
    <lineage>
        <taxon>Bacteria</taxon>
        <taxon>Pseudomonadati</taxon>
        <taxon>Acidobacteriota</taxon>
        <taxon>Vicinamibacteria</taxon>
        <taxon>Vicinamibacterales</taxon>
        <taxon>Vicinamibacteraceae</taxon>
        <taxon>Luteitalea</taxon>
    </lineage>
</organism>
<dbReference type="Pfam" id="PF02638">
    <property type="entry name" value="GHL10"/>
    <property type="match status" value="1"/>
</dbReference>
<accession>A0A143PPG2</accession>
<proteinExistence type="predicted"/>
<dbReference type="InterPro" id="IPR006311">
    <property type="entry name" value="TAT_signal"/>
</dbReference>
<dbReference type="Gene3D" id="3.20.20.80">
    <property type="entry name" value="Glycosidases"/>
    <property type="match status" value="1"/>
</dbReference>
<gene>
    <name evidence="3" type="ORF">LuPra_03486</name>
</gene>
<dbReference type="SUPFAM" id="SSF51445">
    <property type="entry name" value="(Trans)glycosidases"/>
    <property type="match status" value="1"/>
</dbReference>
<sequence length="423" mass="46401">MPVPSRRDLLRLSLASVLISLGRPRASVARPAASAEMRGLWVTRSWMTTPAQVAQVVDDARRHGFTAIFVQVRGRGDAFYRGGPDPRATLLSQQAATFDPLGDLVGRARAAGVQVHAWMNVNLVAGATAMPVAAQHVTVQHPEWVMVPRPLVSTVLPLSPRDPRYLSTIANWSARHTTTIEGVFSSPIPEGAQERLEATIAHLTWAYELDGLHLDYIRYPSPDFDCSRAALDMFREALVPELTPRELTALDARAASAPLAFVEDFPARWVSFRRDRLTRLVTRLGTTARANRPGLRMTAAVWPDATHARDYKLQDWSGWLRDGLIDAACPMMYMSSGSSFERQLQVLSSQASGGVWPGIGAFKISADEAARRVETTRAMGFSGVMLYSYDSMTGGQGRSSPYLATLQRRAFRDPALGQAGASR</sequence>
<keyword evidence="1" id="KW-0732">Signal</keyword>
<dbReference type="Proteomes" id="UP000076079">
    <property type="component" value="Chromosome"/>
</dbReference>
<dbReference type="STRING" id="1855912.LuPra_03486"/>
<dbReference type="RefSeq" id="WP_110171912.1">
    <property type="nucleotide sequence ID" value="NZ_CP015136.1"/>
</dbReference>
<evidence type="ECO:0000259" key="2">
    <source>
        <dbReference type="Pfam" id="PF02638"/>
    </source>
</evidence>
<evidence type="ECO:0000313" key="3">
    <source>
        <dbReference type="EMBL" id="AMY10256.1"/>
    </source>
</evidence>
<feature type="domain" description="Glycosyl hydrolase-like 10" evidence="2">
    <location>
        <begin position="36"/>
        <end position="357"/>
    </location>
</feature>
<reference evidence="4" key="2">
    <citation type="submission" date="2016-04" db="EMBL/GenBank/DDBJ databases">
        <title>First Complete Genome Sequence of a Subdivision 6 Acidobacterium.</title>
        <authorList>
            <person name="Huang S."/>
            <person name="Vieira S."/>
            <person name="Bunk B."/>
            <person name="Riedel T."/>
            <person name="Sproeer C."/>
            <person name="Overmann J."/>
        </authorList>
    </citation>
    <scope>NUCLEOTIDE SEQUENCE [LARGE SCALE GENOMIC DNA]</scope>
    <source>
        <strain evidence="4">DSM 100886 HEG_-6_39</strain>
    </source>
</reference>
<dbReference type="InterPro" id="IPR052177">
    <property type="entry name" value="Divisome_Glycosyl_Hydrolase"/>
</dbReference>
<dbReference type="KEGG" id="abac:LuPra_03486"/>